<dbReference type="CDD" id="cd00038">
    <property type="entry name" value="CAP_ED"/>
    <property type="match status" value="1"/>
</dbReference>
<comment type="caution">
    <text evidence="8">The sequence shown here is derived from an EMBL/GenBank/DDBJ whole genome shotgun (WGS) entry which is preliminary data.</text>
</comment>
<dbReference type="SUPFAM" id="SSF51206">
    <property type="entry name" value="cAMP-binding domain-like"/>
    <property type="match status" value="1"/>
</dbReference>
<feature type="transmembrane region" description="Helical" evidence="6">
    <location>
        <begin position="179"/>
        <end position="203"/>
    </location>
</feature>
<evidence type="ECO:0000313" key="8">
    <source>
        <dbReference type="EMBL" id="KAK0598838.1"/>
    </source>
</evidence>
<dbReference type="AlphaFoldDB" id="A0AA39SWM0"/>
<keyword evidence="4" id="KW-0813">Transport</keyword>
<keyword evidence="3" id="KW-0547">Nucleotide-binding</keyword>
<dbReference type="Proteomes" id="UP001168877">
    <property type="component" value="Unassembled WGS sequence"/>
</dbReference>
<keyword evidence="9" id="KW-1185">Reference proteome</keyword>
<dbReference type="InterPro" id="IPR014710">
    <property type="entry name" value="RmlC-like_jellyroll"/>
</dbReference>
<dbReference type="Gene3D" id="2.60.120.10">
    <property type="entry name" value="Jelly Rolls"/>
    <property type="match status" value="1"/>
</dbReference>
<keyword evidence="6" id="KW-0472">Membrane</keyword>
<dbReference type="PROSITE" id="PS50042">
    <property type="entry name" value="CNMP_BINDING_3"/>
    <property type="match status" value="1"/>
</dbReference>
<protein>
    <recommendedName>
        <fullName evidence="7">Cyclic nucleotide-binding domain-containing protein</fullName>
    </recommendedName>
</protein>
<evidence type="ECO:0000256" key="5">
    <source>
        <dbReference type="ARBA" id="ARBA00023303"/>
    </source>
</evidence>
<keyword evidence="4" id="KW-0406">Ion transport</keyword>
<gene>
    <name evidence="8" type="ORF">LWI29_038492</name>
</gene>
<dbReference type="GO" id="GO:0016020">
    <property type="term" value="C:membrane"/>
    <property type="evidence" value="ECO:0007669"/>
    <property type="project" value="UniProtKB-SubCell"/>
</dbReference>
<keyword evidence="5" id="KW-0407">Ion channel</keyword>
<evidence type="ECO:0000256" key="1">
    <source>
        <dbReference type="ARBA" id="ARBA00022535"/>
    </source>
</evidence>
<evidence type="ECO:0000256" key="4">
    <source>
        <dbReference type="ARBA" id="ARBA00023286"/>
    </source>
</evidence>
<dbReference type="PANTHER" id="PTHR45651:SF5">
    <property type="entry name" value="CYCLIC NUCLEOTIDE-GATED ION CHANNEL 1"/>
    <property type="match status" value="1"/>
</dbReference>
<keyword evidence="4" id="KW-1071">Ligand-gated ion channel</keyword>
<dbReference type="InterPro" id="IPR000595">
    <property type="entry name" value="cNMP-bd_dom"/>
</dbReference>
<evidence type="ECO:0000259" key="7">
    <source>
        <dbReference type="PROSITE" id="PS50042"/>
    </source>
</evidence>
<keyword evidence="2" id="KW-0112">Calmodulin-binding</keyword>
<dbReference type="Gene3D" id="1.10.287.630">
    <property type="entry name" value="Helix hairpin bin"/>
    <property type="match status" value="1"/>
</dbReference>
<dbReference type="GO" id="GO:0030553">
    <property type="term" value="F:cGMP binding"/>
    <property type="evidence" value="ECO:0007669"/>
    <property type="project" value="UniProtKB-KW"/>
</dbReference>
<organism evidence="8 9">
    <name type="scientific">Acer saccharum</name>
    <name type="common">Sugar maple</name>
    <dbReference type="NCBI Taxonomy" id="4024"/>
    <lineage>
        <taxon>Eukaryota</taxon>
        <taxon>Viridiplantae</taxon>
        <taxon>Streptophyta</taxon>
        <taxon>Embryophyta</taxon>
        <taxon>Tracheophyta</taxon>
        <taxon>Spermatophyta</taxon>
        <taxon>Magnoliopsida</taxon>
        <taxon>eudicotyledons</taxon>
        <taxon>Gunneridae</taxon>
        <taxon>Pentapetalae</taxon>
        <taxon>rosids</taxon>
        <taxon>malvids</taxon>
        <taxon>Sapindales</taxon>
        <taxon>Sapindaceae</taxon>
        <taxon>Hippocastanoideae</taxon>
        <taxon>Acereae</taxon>
        <taxon>Acer</taxon>
    </lineage>
</organism>
<keyword evidence="6" id="KW-0812">Transmembrane</keyword>
<dbReference type="EMBL" id="JAUESC010000004">
    <property type="protein sequence ID" value="KAK0598838.1"/>
    <property type="molecule type" value="Genomic_DNA"/>
</dbReference>
<dbReference type="PANTHER" id="PTHR45651">
    <property type="entry name" value="CYCLIC NUCLEOTIDE-GATED ION CHANNEL 15-RELATED-RELATED"/>
    <property type="match status" value="1"/>
</dbReference>
<feature type="transmembrane region" description="Helical" evidence="6">
    <location>
        <begin position="15"/>
        <end position="35"/>
    </location>
</feature>
<feature type="transmembrane region" description="Helical" evidence="6">
    <location>
        <begin position="55"/>
        <end position="76"/>
    </location>
</feature>
<evidence type="ECO:0000256" key="3">
    <source>
        <dbReference type="ARBA" id="ARBA00022992"/>
    </source>
</evidence>
<evidence type="ECO:0000313" key="9">
    <source>
        <dbReference type="Proteomes" id="UP001168877"/>
    </source>
</evidence>
<dbReference type="InterPro" id="IPR018490">
    <property type="entry name" value="cNMP-bd_dom_sf"/>
</dbReference>
<sequence length="443" mass="51437">MRLTNAIWPEVIGPYFYAANLFLLQYFLTVILLYIMFTRATRAWDTLAKATWAKIAFNLLLYIHGGHVFGALWYALAIIKEIECWKKACKHYASKCARDHDFFCDRNSQDYKFINEFCPTKIRNTTAYDFGIYHEALESGIVEMRSFPRRVLHCFRWGLQNLSGFGQNIQTSTDAWENIFVISITIYGMVLFVFFIGNMQIYLQLQTNRSEMIRQKKQEIEQSKSFEKLPENLQMQIKRYYPEKWEETKGGVEFGNLFNNLPDDLRRNIKLQLCLELLKKVEEFRRWSEELLHELCDCAKPVSYAEHAEIVRRGSSIDEMLFLVQGKLRTYSLTSVDTGSAASPPHFETSINHLEDGEFCGEELVAWFQADLYSSNLPISTRTIQTTTKVDAFTLMYYDLQNVFSKHQIALSTSTQVQEPPAESQLPQVPPPLAESLVIQTIL</sequence>
<evidence type="ECO:0000256" key="2">
    <source>
        <dbReference type="ARBA" id="ARBA00022860"/>
    </source>
</evidence>
<keyword evidence="1" id="KW-0140">cGMP</keyword>
<dbReference type="GO" id="GO:0030552">
    <property type="term" value="F:cAMP binding"/>
    <property type="evidence" value="ECO:0007669"/>
    <property type="project" value="UniProtKB-KW"/>
</dbReference>
<keyword evidence="6" id="KW-1133">Transmembrane helix</keyword>
<dbReference type="GO" id="GO:0005516">
    <property type="term" value="F:calmodulin binding"/>
    <property type="evidence" value="ECO:0007669"/>
    <property type="project" value="UniProtKB-KW"/>
</dbReference>
<dbReference type="GO" id="GO:0034220">
    <property type="term" value="P:monoatomic ion transmembrane transport"/>
    <property type="evidence" value="ECO:0007669"/>
    <property type="project" value="UniProtKB-KW"/>
</dbReference>
<reference evidence="8" key="2">
    <citation type="submission" date="2023-06" db="EMBL/GenBank/DDBJ databases">
        <authorList>
            <person name="Swenson N.G."/>
            <person name="Wegrzyn J.L."/>
            <person name="Mcevoy S.L."/>
        </authorList>
    </citation>
    <scope>NUCLEOTIDE SEQUENCE</scope>
    <source>
        <strain evidence="8">NS2018</strain>
        <tissue evidence="8">Leaf</tissue>
    </source>
</reference>
<name>A0AA39SWM0_ACESA</name>
<dbReference type="SUPFAM" id="SSF81324">
    <property type="entry name" value="Voltage-gated potassium channels"/>
    <property type="match status" value="1"/>
</dbReference>
<proteinExistence type="predicted"/>
<evidence type="ECO:0000256" key="6">
    <source>
        <dbReference type="SAM" id="Phobius"/>
    </source>
</evidence>
<reference evidence="8" key="1">
    <citation type="journal article" date="2022" name="Plant J.">
        <title>Strategies of tolerance reflected in two North American maple genomes.</title>
        <authorList>
            <person name="McEvoy S.L."/>
            <person name="Sezen U.U."/>
            <person name="Trouern-Trend A."/>
            <person name="McMahon S.M."/>
            <person name="Schaberg P.G."/>
            <person name="Yang J."/>
            <person name="Wegrzyn J.L."/>
            <person name="Swenson N.G."/>
        </authorList>
    </citation>
    <scope>NUCLEOTIDE SEQUENCE</scope>
    <source>
        <strain evidence="8">NS2018</strain>
    </source>
</reference>
<feature type="domain" description="Cyclic nucleotide-binding" evidence="7">
    <location>
        <begin position="283"/>
        <end position="362"/>
    </location>
</feature>
<keyword evidence="3" id="KW-0142">cGMP-binding</keyword>
<accession>A0AA39SWM0</accession>